<dbReference type="InterPro" id="IPR011333">
    <property type="entry name" value="SKP1/BTB/POZ_sf"/>
</dbReference>
<dbReference type="EMBL" id="JABXBU010002072">
    <property type="protein sequence ID" value="KAF8777759.1"/>
    <property type="molecule type" value="Genomic_DNA"/>
</dbReference>
<evidence type="ECO:0000313" key="2">
    <source>
        <dbReference type="EMBL" id="KAF8777759.1"/>
    </source>
</evidence>
<dbReference type="AlphaFoldDB" id="A0A8T0EUQ6"/>
<keyword evidence="3" id="KW-1185">Reference proteome</keyword>
<accession>A0A8T0EUQ6</accession>
<dbReference type="CDD" id="cd18186">
    <property type="entry name" value="BTB_POZ_ZBTB_KLHL-like"/>
    <property type="match status" value="1"/>
</dbReference>
<organism evidence="2 3">
    <name type="scientific">Argiope bruennichi</name>
    <name type="common">Wasp spider</name>
    <name type="synonym">Aranea bruennichi</name>
    <dbReference type="NCBI Taxonomy" id="94029"/>
    <lineage>
        <taxon>Eukaryota</taxon>
        <taxon>Metazoa</taxon>
        <taxon>Ecdysozoa</taxon>
        <taxon>Arthropoda</taxon>
        <taxon>Chelicerata</taxon>
        <taxon>Arachnida</taxon>
        <taxon>Araneae</taxon>
        <taxon>Araneomorphae</taxon>
        <taxon>Entelegynae</taxon>
        <taxon>Araneoidea</taxon>
        <taxon>Araneidae</taxon>
        <taxon>Argiope</taxon>
    </lineage>
</organism>
<dbReference type="SUPFAM" id="SSF54695">
    <property type="entry name" value="POZ domain"/>
    <property type="match status" value="1"/>
</dbReference>
<dbReference type="PANTHER" id="PTHR24413">
    <property type="entry name" value="SPECKLE-TYPE POZ PROTEIN"/>
    <property type="match status" value="1"/>
</dbReference>
<dbReference type="InterPro" id="IPR000210">
    <property type="entry name" value="BTB/POZ_dom"/>
</dbReference>
<sequence>MDEIISNKKDLYLPKDILTVRCKFWIGEHNAIKVEPICARTRIGVEHISFLHVIENFSTLRTNLKKTVHIPFHSKNKKGISNSVYCSGGVRCEEKIMFQITSDPNQILFKYKVSLLDSSGNIIKCTDEDNRFDGNRKEIGHFPLSLSKDAIICKKRYYLPDDRLSLLCEYAFTTGIEFQKIEGIESETIVTNIEQLRNYSHIKEKLLACPSALAELKDFYSNKYLTDVELKTETNSFPAHKIVLCARSPVFKAMMDNDMKEKNSKSIQVDDLEDDTVQKLLFFLYSDSLENVSWETAIKVYYAADKYQIEKLKLMCSSFLIENLTVSTATELLILADTHNDCDLKKITEDFILEYDEQIFSAEKWGELLETNLQLAASTMHLKYKTKK</sequence>
<dbReference type="SMART" id="SM00225">
    <property type="entry name" value="BTB"/>
    <property type="match status" value="1"/>
</dbReference>
<name>A0A8T0EUQ6_ARGBR</name>
<gene>
    <name evidence="2" type="ORF">HNY73_014573</name>
</gene>
<protein>
    <submittedName>
        <fullName evidence="2">Speckle-type POZ protein like</fullName>
    </submittedName>
</protein>
<comment type="caution">
    <text evidence="2">The sequence shown here is derived from an EMBL/GenBank/DDBJ whole genome shotgun (WGS) entry which is preliminary data.</text>
</comment>
<reference evidence="2" key="2">
    <citation type="submission" date="2020-06" db="EMBL/GenBank/DDBJ databases">
        <authorList>
            <person name="Sheffer M."/>
        </authorList>
    </citation>
    <scope>NUCLEOTIDE SEQUENCE</scope>
</reference>
<dbReference type="PROSITE" id="PS50097">
    <property type="entry name" value="BTB"/>
    <property type="match status" value="1"/>
</dbReference>
<proteinExistence type="predicted"/>
<evidence type="ECO:0000259" key="1">
    <source>
        <dbReference type="PROSITE" id="PS50097"/>
    </source>
</evidence>
<dbReference type="Pfam" id="PF00651">
    <property type="entry name" value="BTB"/>
    <property type="match status" value="1"/>
</dbReference>
<evidence type="ECO:0000313" key="3">
    <source>
        <dbReference type="Proteomes" id="UP000807504"/>
    </source>
</evidence>
<dbReference type="Gene3D" id="1.25.40.420">
    <property type="match status" value="1"/>
</dbReference>
<dbReference type="Proteomes" id="UP000807504">
    <property type="component" value="Unassembled WGS sequence"/>
</dbReference>
<dbReference type="Gene3D" id="3.30.710.10">
    <property type="entry name" value="Potassium Channel Kv1.1, Chain A"/>
    <property type="match status" value="1"/>
</dbReference>
<reference evidence="2" key="1">
    <citation type="journal article" date="2020" name="bioRxiv">
        <title>Chromosome-level reference genome of the European wasp spider Argiope bruennichi: a resource for studies on range expansion and evolutionary adaptation.</title>
        <authorList>
            <person name="Sheffer M.M."/>
            <person name="Hoppe A."/>
            <person name="Krehenwinkel H."/>
            <person name="Uhl G."/>
            <person name="Kuss A.W."/>
            <person name="Jensen L."/>
            <person name="Jensen C."/>
            <person name="Gillespie R.G."/>
            <person name="Hoff K.J."/>
            <person name="Prost S."/>
        </authorList>
    </citation>
    <scope>NUCLEOTIDE SEQUENCE</scope>
</reference>
<feature type="domain" description="BTB" evidence="1">
    <location>
        <begin position="226"/>
        <end position="293"/>
    </location>
</feature>